<dbReference type="PANTHER" id="PTHR38478:SF1">
    <property type="entry name" value="ZINC DEPENDENT METALLOPROTEASE DOMAIN LIPOPROTEIN"/>
    <property type="match status" value="1"/>
</dbReference>
<reference evidence="5 6" key="1">
    <citation type="submission" date="2019-08" db="EMBL/GenBank/DDBJ databases">
        <title>Deep-cultivation of Planctomycetes and their phenomic and genomic characterization uncovers novel biology.</title>
        <authorList>
            <person name="Wiegand S."/>
            <person name="Jogler M."/>
            <person name="Boedeker C."/>
            <person name="Pinto D."/>
            <person name="Vollmers J."/>
            <person name="Rivas-Marin E."/>
            <person name="Kohn T."/>
            <person name="Peeters S.H."/>
            <person name="Heuer A."/>
            <person name="Rast P."/>
            <person name="Oberbeckmann S."/>
            <person name="Bunk B."/>
            <person name="Jeske O."/>
            <person name="Meyerdierks A."/>
            <person name="Storesund J.E."/>
            <person name="Kallscheuer N."/>
            <person name="Luecker S."/>
            <person name="Lage O.M."/>
            <person name="Pohl T."/>
            <person name="Merkel B.J."/>
            <person name="Hornburger P."/>
            <person name="Mueller R.-W."/>
            <person name="Bruemmer F."/>
            <person name="Labrenz M."/>
            <person name="Spormann A.M."/>
            <person name="Op den Camp H."/>
            <person name="Overmann J."/>
            <person name="Amann R."/>
            <person name="Jetten M.S.M."/>
            <person name="Mascher T."/>
            <person name="Medema M.H."/>
            <person name="Devos D.P."/>
            <person name="Kaster A.-K."/>
            <person name="Ovreas L."/>
            <person name="Rohde M."/>
            <person name="Galperin M.Y."/>
            <person name="Jogler C."/>
        </authorList>
    </citation>
    <scope>NUCLEOTIDE SEQUENCE [LARGE SCALE GENOMIC DNA]</scope>
    <source>
        <strain evidence="5 6">FC18</strain>
    </source>
</reference>
<feature type="region of interest" description="Disordered" evidence="1">
    <location>
        <begin position="837"/>
        <end position="856"/>
    </location>
</feature>
<dbReference type="EMBL" id="CP042912">
    <property type="protein sequence ID" value="QEG23555.1"/>
    <property type="molecule type" value="Genomic_DNA"/>
</dbReference>
<evidence type="ECO:0000313" key="5">
    <source>
        <dbReference type="EMBL" id="QEG23555.1"/>
    </source>
</evidence>
<evidence type="ECO:0000259" key="3">
    <source>
        <dbReference type="Pfam" id="PF16313"/>
    </source>
</evidence>
<evidence type="ECO:0000256" key="2">
    <source>
        <dbReference type="SAM" id="SignalP"/>
    </source>
</evidence>
<dbReference type="InterPro" id="IPR032534">
    <property type="entry name" value="EcxA_zinc-bd"/>
</dbReference>
<dbReference type="PROSITE" id="PS50176">
    <property type="entry name" value="ARM_REPEAT"/>
    <property type="match status" value="1"/>
</dbReference>
<feature type="domain" description="EcxA zinc-binding" evidence="3">
    <location>
        <begin position="445"/>
        <end position="751"/>
    </location>
</feature>
<dbReference type="Proteomes" id="UP000322214">
    <property type="component" value="Chromosome"/>
</dbReference>
<dbReference type="InterPro" id="IPR033413">
    <property type="entry name" value="DUF5117"/>
</dbReference>
<evidence type="ECO:0008006" key="7">
    <source>
        <dbReference type="Google" id="ProtNLM"/>
    </source>
</evidence>
<evidence type="ECO:0000313" key="6">
    <source>
        <dbReference type="Proteomes" id="UP000322214"/>
    </source>
</evidence>
<dbReference type="AlphaFoldDB" id="A0A5B9PED3"/>
<dbReference type="Pfam" id="PF16313">
    <property type="entry name" value="DUF4953"/>
    <property type="match status" value="1"/>
</dbReference>
<accession>A0A5B9PED3</accession>
<dbReference type="InterPro" id="IPR000225">
    <property type="entry name" value="Armadillo"/>
</dbReference>
<dbReference type="STRING" id="980251.GCA_001642875_04497"/>
<dbReference type="InterPro" id="IPR034032">
    <property type="entry name" value="Zn_MMP-like_bac"/>
</dbReference>
<proteinExistence type="predicted"/>
<evidence type="ECO:0000256" key="1">
    <source>
        <dbReference type="SAM" id="MobiDB-lite"/>
    </source>
</evidence>
<keyword evidence="2" id="KW-0732">Signal</keyword>
<feature type="domain" description="DUF5117" evidence="4">
    <location>
        <begin position="104"/>
        <end position="296"/>
    </location>
</feature>
<sequence length="856" mass="94861" precursor="true">MLTNTMRQISILASILAFAVVLQSASDLRAQEKETKEDSKKEAAIPTIAEKVEGMQSFDGYFPFYWDAKTGAILMEISQWDREFLYVHSLATGLGSNPVGLDRGQLGDEKVVHFRRIGPKVLLIHRNLRFRAITDNKLERRAVQQSFAMSVIWGGEVVAETDQTVLVDVTDLLVSDMHGVVETLKRNEQGDYSLDDKRSAVYLANCKGFPENTELESTLTFSGSKPGNYVQQTTPTPNAITLRQHHSFIKLPDDKYKPRKYDVRSPSIFITFADYASPLNAELQQRWITRHRLIKKNPDAELSEAEEPIVYYVDAGAPKQIQQALVEGASWWNEAFEAAGFKDAFEVKLLPPDADPLDVRYNVIQWVHRSTRGWSYGGSVIDPRTGEIIKGHVTLGSLRVRQDQLLVQGLQSGPTSAADRSRCACCGIGGIVEDTTLAAMDAESKPLDVALARIRQLSAHEVGHTLGFVHNFAASTYGDRESVMDYPAPRVKITDEGELDLSDAYGVGIGEWDKVSVQFAYSQFDKDESEQLNKILEGAKKQGMLFISDADARPAGAAHPMGNLWDNGSDPIEQLKHVMKVRRIALDRFDPKKLPAGTTQADVAQYFTPLFLHHRYQLNAAGKVLGGSNYHYGYVDHDNQPHSMVDSAKQKAAMAELIAAIEPAQLAISSEVLSAINPRPYSTIRDQEILPTQTGRVFDPLAAARVATDLTLNELFQHQRLARLTVQSRFDKELEVNTMVSSMVNTIWANSLPSQFEGRPEPVQIGRVVREALVEKLVQLVDNPDASLDVRSAATACLTDVATQKNQNAKSSSSELAFCNMLSRRAKQVLERPFSISPENKILRQPPGSPIGSGGE</sequence>
<dbReference type="SUPFAM" id="SSF55486">
    <property type="entry name" value="Metalloproteases ('zincins'), catalytic domain"/>
    <property type="match status" value="1"/>
</dbReference>
<keyword evidence="6" id="KW-1185">Reference proteome</keyword>
<dbReference type="Pfam" id="PF17148">
    <property type="entry name" value="DUF5117"/>
    <property type="match status" value="1"/>
</dbReference>
<evidence type="ECO:0000259" key="4">
    <source>
        <dbReference type="Pfam" id="PF17148"/>
    </source>
</evidence>
<organism evidence="5 6">
    <name type="scientific">Mariniblastus fucicola</name>
    <dbReference type="NCBI Taxonomy" id="980251"/>
    <lineage>
        <taxon>Bacteria</taxon>
        <taxon>Pseudomonadati</taxon>
        <taxon>Planctomycetota</taxon>
        <taxon>Planctomycetia</taxon>
        <taxon>Pirellulales</taxon>
        <taxon>Pirellulaceae</taxon>
        <taxon>Mariniblastus</taxon>
    </lineage>
</organism>
<feature type="chain" id="PRO_5022851388" description="Glutamyl-and glutaminyl-tRNA synthetase" evidence="2">
    <location>
        <begin position="20"/>
        <end position="856"/>
    </location>
</feature>
<dbReference type="OrthoDB" id="9776599at2"/>
<protein>
    <recommendedName>
        <fullName evidence="7">Glutamyl-and glutaminyl-tRNA synthetase</fullName>
    </recommendedName>
</protein>
<gene>
    <name evidence="5" type="ORF">MFFC18_34560</name>
</gene>
<dbReference type="KEGG" id="mff:MFFC18_34560"/>
<name>A0A5B9PED3_9BACT</name>
<feature type="signal peptide" evidence="2">
    <location>
        <begin position="1"/>
        <end position="19"/>
    </location>
</feature>
<dbReference type="PANTHER" id="PTHR38478">
    <property type="entry name" value="PEPTIDASE M1A AND M12B"/>
    <property type="match status" value="1"/>
</dbReference>
<dbReference type="CDD" id="cd04276">
    <property type="entry name" value="ZnMc_MMP_like_2"/>
    <property type="match status" value="1"/>
</dbReference>